<evidence type="ECO:0000256" key="5">
    <source>
        <dbReference type="ARBA" id="ARBA00022490"/>
    </source>
</evidence>
<dbReference type="InterPro" id="IPR006822">
    <property type="entry name" value="Coatomer_esu"/>
</dbReference>
<gene>
    <name evidence="11" type="ORF">Egran_04423</name>
</gene>
<proteinExistence type="inferred from homology"/>
<evidence type="ECO:0000256" key="3">
    <source>
        <dbReference type="ARBA" id="ARBA00008827"/>
    </source>
</evidence>
<dbReference type="PANTHER" id="PTHR10805:SF0">
    <property type="entry name" value="COATOMER SUBUNIT EPSILON"/>
    <property type="match status" value="1"/>
</dbReference>
<evidence type="ECO:0000256" key="9">
    <source>
        <dbReference type="ARBA" id="ARBA00023136"/>
    </source>
</evidence>
<evidence type="ECO:0000256" key="4">
    <source>
        <dbReference type="ARBA" id="ARBA00022448"/>
    </source>
</evidence>
<dbReference type="GO" id="GO:0000139">
    <property type="term" value="C:Golgi membrane"/>
    <property type="evidence" value="ECO:0007669"/>
    <property type="project" value="UniProtKB-SubCell"/>
</dbReference>
<protein>
    <recommendedName>
        <fullName evidence="13">Coatomer subunit epsilon</fullName>
    </recommendedName>
</protein>
<accession>A0A232LUI3</accession>
<organism evidence="11 12">
    <name type="scientific">Elaphomyces granulatus</name>
    <dbReference type="NCBI Taxonomy" id="519963"/>
    <lineage>
        <taxon>Eukaryota</taxon>
        <taxon>Fungi</taxon>
        <taxon>Dikarya</taxon>
        <taxon>Ascomycota</taxon>
        <taxon>Pezizomycotina</taxon>
        <taxon>Eurotiomycetes</taxon>
        <taxon>Eurotiomycetidae</taxon>
        <taxon>Eurotiales</taxon>
        <taxon>Elaphomycetaceae</taxon>
        <taxon>Elaphomyces</taxon>
    </lineage>
</organism>
<dbReference type="Proteomes" id="UP000243515">
    <property type="component" value="Unassembled WGS sequence"/>
</dbReference>
<evidence type="ECO:0000313" key="12">
    <source>
        <dbReference type="Proteomes" id="UP000243515"/>
    </source>
</evidence>
<evidence type="ECO:0000256" key="10">
    <source>
        <dbReference type="ARBA" id="ARBA00023329"/>
    </source>
</evidence>
<keyword evidence="12" id="KW-1185">Reference proteome</keyword>
<dbReference type="GO" id="GO:0006890">
    <property type="term" value="P:retrograde vesicle-mediated transport, Golgi to endoplasmic reticulum"/>
    <property type="evidence" value="ECO:0007669"/>
    <property type="project" value="InterPro"/>
</dbReference>
<dbReference type="GO" id="GO:0015031">
    <property type="term" value="P:protein transport"/>
    <property type="evidence" value="ECO:0007669"/>
    <property type="project" value="UniProtKB-KW"/>
</dbReference>
<evidence type="ECO:0000256" key="2">
    <source>
        <dbReference type="ARBA" id="ARBA00004347"/>
    </source>
</evidence>
<keyword evidence="4" id="KW-0813">Transport</keyword>
<dbReference type="GO" id="GO:0005198">
    <property type="term" value="F:structural molecule activity"/>
    <property type="evidence" value="ECO:0007669"/>
    <property type="project" value="InterPro"/>
</dbReference>
<dbReference type="OrthoDB" id="310217at2759"/>
<comment type="caution">
    <text evidence="11">The sequence shown here is derived from an EMBL/GenBank/DDBJ whole genome shotgun (WGS) entry which is preliminary data.</text>
</comment>
<dbReference type="PANTHER" id="PTHR10805">
    <property type="entry name" value="COATOMER SUBUNIT EPSILON"/>
    <property type="match status" value="1"/>
</dbReference>
<dbReference type="EMBL" id="NPHW01004535">
    <property type="protein sequence ID" value="OXV07813.1"/>
    <property type="molecule type" value="Genomic_DNA"/>
</dbReference>
<dbReference type="Gene3D" id="1.25.40.10">
    <property type="entry name" value="Tetratricopeptide repeat domain"/>
    <property type="match status" value="2"/>
</dbReference>
<dbReference type="GO" id="GO:0006888">
    <property type="term" value="P:endoplasmic reticulum to Golgi vesicle-mediated transport"/>
    <property type="evidence" value="ECO:0007669"/>
    <property type="project" value="TreeGrafter"/>
</dbReference>
<sequence>MDRFLTDGELVTLQTAFHKQQYEDVIDFDASGLSPENKLATRVFQLRSKIVLEQSEEVLAEIEGEDTPDLVAVQVLCGKVLYAEGQSEEALALLMKHQGNLEALALIIQIHTQEVVAAKQWAQDSLVLNLAESWVRMKSKMRSAFYVYEELASDPTASSTVSIVGHAVAELHRSRLLEAEAAFSAALKKYPGVEQLIANQADPIVTLRYNLSTAYCAGIGRTMLGECHCAGPV</sequence>
<keyword evidence="6" id="KW-0931">ER-Golgi transport</keyword>
<dbReference type="GO" id="GO:0006891">
    <property type="term" value="P:intra-Golgi vesicle-mediated transport"/>
    <property type="evidence" value="ECO:0007669"/>
    <property type="project" value="TreeGrafter"/>
</dbReference>
<comment type="similarity">
    <text evidence="3">Belongs to the COPE family.</text>
</comment>
<name>A0A232LUI3_9EURO</name>
<evidence type="ECO:0008006" key="13">
    <source>
        <dbReference type="Google" id="ProtNLM"/>
    </source>
</evidence>
<dbReference type="AlphaFoldDB" id="A0A232LUI3"/>
<evidence type="ECO:0000256" key="7">
    <source>
        <dbReference type="ARBA" id="ARBA00022927"/>
    </source>
</evidence>
<dbReference type="InterPro" id="IPR011990">
    <property type="entry name" value="TPR-like_helical_dom_sf"/>
</dbReference>
<keyword evidence="9" id="KW-0472">Membrane</keyword>
<evidence type="ECO:0000256" key="8">
    <source>
        <dbReference type="ARBA" id="ARBA00023034"/>
    </source>
</evidence>
<keyword evidence="10" id="KW-0968">Cytoplasmic vesicle</keyword>
<evidence type="ECO:0000256" key="6">
    <source>
        <dbReference type="ARBA" id="ARBA00022892"/>
    </source>
</evidence>
<comment type="subcellular location">
    <subcellularLocation>
        <location evidence="2">Cytoplasmic vesicle</location>
        <location evidence="2">COPI-coated vesicle membrane</location>
        <topology evidence="2">Peripheral membrane protein</topology>
        <orientation evidence="2">Cytoplasmic side</orientation>
    </subcellularLocation>
    <subcellularLocation>
        <location evidence="1">Golgi apparatus membrane</location>
        <topology evidence="1">Peripheral membrane protein</topology>
        <orientation evidence="1">Cytoplasmic side</orientation>
    </subcellularLocation>
</comment>
<evidence type="ECO:0000313" key="11">
    <source>
        <dbReference type="EMBL" id="OXV07813.1"/>
    </source>
</evidence>
<keyword evidence="5" id="KW-0963">Cytoplasm</keyword>
<dbReference type="Pfam" id="PF04733">
    <property type="entry name" value="Coatomer_E"/>
    <property type="match status" value="1"/>
</dbReference>
<reference evidence="11 12" key="1">
    <citation type="journal article" date="2015" name="Environ. Microbiol.">
        <title>Metagenome sequence of Elaphomyces granulatus from sporocarp tissue reveals Ascomycota ectomycorrhizal fingerprints of genome expansion and a Proteobacteria-rich microbiome.</title>
        <authorList>
            <person name="Quandt C.A."/>
            <person name="Kohler A."/>
            <person name="Hesse C.N."/>
            <person name="Sharpton T.J."/>
            <person name="Martin F."/>
            <person name="Spatafora J.W."/>
        </authorList>
    </citation>
    <scope>NUCLEOTIDE SEQUENCE [LARGE SCALE GENOMIC DNA]</scope>
    <source>
        <strain evidence="11 12">OSC145934</strain>
    </source>
</reference>
<dbReference type="GO" id="GO:0030126">
    <property type="term" value="C:COPI vesicle coat"/>
    <property type="evidence" value="ECO:0007669"/>
    <property type="project" value="TreeGrafter"/>
</dbReference>
<keyword evidence="7" id="KW-0653">Protein transport</keyword>
<evidence type="ECO:0000256" key="1">
    <source>
        <dbReference type="ARBA" id="ARBA00004255"/>
    </source>
</evidence>
<keyword evidence="8" id="KW-0333">Golgi apparatus</keyword>